<sequence length="136" mass="15522">MLSNQNVSPLSFKARVSPQILRRIDFELQFTVSKKYAQTTIDRQLKTIPDWGSKGSELVISRNTKGNKCIGLKMPLENGFVVSWPIEYLKGKTILSQMMNLRSSHLNSTVQTIKFLYSKYGLDIFEKAKNSAPHVR</sequence>
<accession>A0A9D1MYT4</accession>
<comment type="caution">
    <text evidence="1">The sequence shown here is derived from an EMBL/GenBank/DDBJ whole genome shotgun (WGS) entry which is preliminary data.</text>
</comment>
<evidence type="ECO:0000313" key="1">
    <source>
        <dbReference type="EMBL" id="HIU91503.1"/>
    </source>
</evidence>
<organism evidence="1 2">
    <name type="scientific">Candidatus Limenecus avicola</name>
    <dbReference type="NCBI Taxonomy" id="2840847"/>
    <lineage>
        <taxon>Bacteria</taxon>
        <taxon>Bacillati</taxon>
        <taxon>Bacillota</taxon>
        <taxon>Clostridia</taxon>
        <taxon>Eubacteriales</taxon>
        <taxon>Clostridiaceae</taxon>
        <taxon>Clostridiaceae incertae sedis</taxon>
        <taxon>Candidatus Limenecus</taxon>
    </lineage>
</organism>
<name>A0A9D1MYT4_9CLOT</name>
<dbReference type="AlphaFoldDB" id="A0A9D1MYT4"/>
<protein>
    <submittedName>
        <fullName evidence="1">Uncharacterized protein</fullName>
    </submittedName>
</protein>
<dbReference type="EMBL" id="DVOD01000001">
    <property type="protein sequence ID" value="HIU91503.1"/>
    <property type="molecule type" value="Genomic_DNA"/>
</dbReference>
<evidence type="ECO:0000313" key="2">
    <source>
        <dbReference type="Proteomes" id="UP000886748"/>
    </source>
</evidence>
<reference evidence="1" key="2">
    <citation type="journal article" date="2021" name="PeerJ">
        <title>Extensive microbial diversity within the chicken gut microbiome revealed by metagenomics and culture.</title>
        <authorList>
            <person name="Gilroy R."/>
            <person name="Ravi A."/>
            <person name="Getino M."/>
            <person name="Pursley I."/>
            <person name="Horton D.L."/>
            <person name="Alikhan N.F."/>
            <person name="Baker D."/>
            <person name="Gharbi K."/>
            <person name="Hall N."/>
            <person name="Watson M."/>
            <person name="Adriaenssens E.M."/>
            <person name="Foster-Nyarko E."/>
            <person name="Jarju S."/>
            <person name="Secka A."/>
            <person name="Antonio M."/>
            <person name="Oren A."/>
            <person name="Chaudhuri R.R."/>
            <person name="La Ragione R."/>
            <person name="Hildebrand F."/>
            <person name="Pallen M.J."/>
        </authorList>
    </citation>
    <scope>NUCLEOTIDE SEQUENCE</scope>
    <source>
        <strain evidence="1">CHK154-7741</strain>
    </source>
</reference>
<reference evidence="1" key="1">
    <citation type="submission" date="2020-10" db="EMBL/GenBank/DDBJ databases">
        <authorList>
            <person name="Gilroy R."/>
        </authorList>
    </citation>
    <scope>NUCLEOTIDE SEQUENCE</scope>
    <source>
        <strain evidence="1">CHK154-7741</strain>
    </source>
</reference>
<gene>
    <name evidence="1" type="ORF">IAD26_00055</name>
</gene>
<dbReference type="Proteomes" id="UP000886748">
    <property type="component" value="Unassembled WGS sequence"/>
</dbReference>
<proteinExistence type="predicted"/>